<proteinExistence type="predicted"/>
<dbReference type="Proteomes" id="UP000094008">
    <property type="component" value="Unassembled WGS sequence"/>
</dbReference>
<evidence type="ECO:0000313" key="1">
    <source>
        <dbReference type="EMBL" id="OBB92915.1"/>
    </source>
</evidence>
<evidence type="ECO:0000313" key="2">
    <source>
        <dbReference type="Proteomes" id="UP000094008"/>
    </source>
</evidence>
<name>A0A1A0W8Z5_MYCPR</name>
<accession>A0A1A0W8Z5</accession>
<gene>
    <name evidence="1" type="ORF">A5779_21390</name>
</gene>
<dbReference type="AlphaFoldDB" id="A0A1A0W8Z5"/>
<sequence length="69" mass="7595">MKIATKAMAVAWRRVRFNRPSPAGCDRWIASELAVLTGVGLQIFHHAGALLRPQAGHRQPTSASESMRQ</sequence>
<dbReference type="EMBL" id="LZSY01000065">
    <property type="protein sequence ID" value="OBB92915.1"/>
    <property type="molecule type" value="Genomic_DNA"/>
</dbReference>
<protein>
    <submittedName>
        <fullName evidence="1">Uncharacterized protein</fullName>
    </submittedName>
</protein>
<organism evidence="1 2">
    <name type="scientific">Mycolicibacterium peregrinum</name>
    <name type="common">Mycobacterium peregrinum</name>
    <dbReference type="NCBI Taxonomy" id="43304"/>
    <lineage>
        <taxon>Bacteria</taxon>
        <taxon>Bacillati</taxon>
        <taxon>Actinomycetota</taxon>
        <taxon>Actinomycetes</taxon>
        <taxon>Mycobacteriales</taxon>
        <taxon>Mycobacteriaceae</taxon>
        <taxon>Mycolicibacterium</taxon>
    </lineage>
</organism>
<comment type="caution">
    <text evidence="1">The sequence shown here is derived from an EMBL/GenBank/DDBJ whole genome shotgun (WGS) entry which is preliminary data.</text>
</comment>
<reference evidence="2" key="1">
    <citation type="submission" date="2016-06" db="EMBL/GenBank/DDBJ databases">
        <authorList>
            <person name="Sutton G."/>
            <person name="Brinkac L."/>
            <person name="Sanka R."/>
            <person name="Adams M."/>
            <person name="Lau E."/>
            <person name="Mehaffy C."/>
            <person name="Tameris M."/>
            <person name="Hatherill M."/>
            <person name="Hanekom W."/>
            <person name="Mahomed H."/>
            <person name="Mcshane H."/>
        </authorList>
    </citation>
    <scope>NUCLEOTIDE SEQUENCE [LARGE SCALE GENOMIC DNA]</scope>
    <source>
        <strain evidence="2">852002-10433_SCH5171157</strain>
    </source>
</reference>